<evidence type="ECO:0000256" key="2">
    <source>
        <dbReference type="SAM" id="Phobius"/>
    </source>
</evidence>
<dbReference type="OrthoDB" id="3060772at2759"/>
<proteinExistence type="predicted"/>
<name>A0A0C3S9L2_PHLG1</name>
<gene>
    <name evidence="3" type="ORF">PHLGIDRAFT_127026</name>
</gene>
<dbReference type="STRING" id="745531.A0A0C3S9L2"/>
<dbReference type="Proteomes" id="UP000053257">
    <property type="component" value="Unassembled WGS sequence"/>
</dbReference>
<evidence type="ECO:0000313" key="3">
    <source>
        <dbReference type="EMBL" id="KIP08407.1"/>
    </source>
</evidence>
<evidence type="ECO:0000256" key="1">
    <source>
        <dbReference type="SAM" id="MobiDB-lite"/>
    </source>
</evidence>
<feature type="transmembrane region" description="Helical" evidence="2">
    <location>
        <begin position="20"/>
        <end position="38"/>
    </location>
</feature>
<accession>A0A0C3S9L2</accession>
<keyword evidence="2" id="KW-0812">Transmembrane</keyword>
<reference evidence="3 4" key="1">
    <citation type="journal article" date="2014" name="PLoS Genet.">
        <title>Analysis of the Phlebiopsis gigantea genome, transcriptome and secretome provides insight into its pioneer colonization strategies of wood.</title>
        <authorList>
            <person name="Hori C."/>
            <person name="Ishida T."/>
            <person name="Igarashi K."/>
            <person name="Samejima M."/>
            <person name="Suzuki H."/>
            <person name="Master E."/>
            <person name="Ferreira P."/>
            <person name="Ruiz-Duenas F.J."/>
            <person name="Held B."/>
            <person name="Canessa P."/>
            <person name="Larrondo L.F."/>
            <person name="Schmoll M."/>
            <person name="Druzhinina I.S."/>
            <person name="Kubicek C.P."/>
            <person name="Gaskell J.A."/>
            <person name="Kersten P."/>
            <person name="St John F."/>
            <person name="Glasner J."/>
            <person name="Sabat G."/>
            <person name="Splinter BonDurant S."/>
            <person name="Syed K."/>
            <person name="Yadav J."/>
            <person name="Mgbeahuruike A.C."/>
            <person name="Kovalchuk A."/>
            <person name="Asiegbu F.O."/>
            <person name="Lackner G."/>
            <person name="Hoffmeister D."/>
            <person name="Rencoret J."/>
            <person name="Gutierrez A."/>
            <person name="Sun H."/>
            <person name="Lindquist E."/>
            <person name="Barry K."/>
            <person name="Riley R."/>
            <person name="Grigoriev I.V."/>
            <person name="Henrissat B."/>
            <person name="Kues U."/>
            <person name="Berka R.M."/>
            <person name="Martinez A.T."/>
            <person name="Covert S.F."/>
            <person name="Blanchette R.A."/>
            <person name="Cullen D."/>
        </authorList>
    </citation>
    <scope>NUCLEOTIDE SEQUENCE [LARGE SCALE GENOMIC DNA]</scope>
    <source>
        <strain evidence="3 4">11061_1 CR5-6</strain>
    </source>
</reference>
<dbReference type="AlphaFoldDB" id="A0A0C3S9L2"/>
<keyword evidence="2" id="KW-1133">Transmembrane helix</keyword>
<feature type="region of interest" description="Disordered" evidence="1">
    <location>
        <begin position="192"/>
        <end position="211"/>
    </location>
</feature>
<evidence type="ECO:0000313" key="4">
    <source>
        <dbReference type="Proteomes" id="UP000053257"/>
    </source>
</evidence>
<dbReference type="EMBL" id="KN840480">
    <property type="protein sequence ID" value="KIP08407.1"/>
    <property type="molecule type" value="Genomic_DNA"/>
</dbReference>
<organism evidence="3 4">
    <name type="scientific">Phlebiopsis gigantea (strain 11061_1 CR5-6)</name>
    <name type="common">White-rot fungus</name>
    <name type="synonym">Peniophora gigantea</name>
    <dbReference type="NCBI Taxonomy" id="745531"/>
    <lineage>
        <taxon>Eukaryota</taxon>
        <taxon>Fungi</taxon>
        <taxon>Dikarya</taxon>
        <taxon>Basidiomycota</taxon>
        <taxon>Agaricomycotina</taxon>
        <taxon>Agaricomycetes</taxon>
        <taxon>Polyporales</taxon>
        <taxon>Phanerochaetaceae</taxon>
        <taxon>Phlebiopsis</taxon>
    </lineage>
</organism>
<sequence>MRGMQTQAPKQGRGTFATHFVAFAAGGTSVLLAAYGYYHYSGLAALVARANAAKARYVEVRTAWKDNRPRTASDAVVFLRSLSRSRSGPVPDAFVDMVAQFQGAHEEDIDRIVFGACDDIHAIIAKSPEVDLPEEDGGAGEQGLTSEEKRKIGTVVQKRGLELKEKLRSRHSDNGVVKGGDEDRRAFGAVMTRWKARREGEQKSSGDDKHD</sequence>
<feature type="region of interest" description="Disordered" evidence="1">
    <location>
        <begin position="131"/>
        <end position="151"/>
    </location>
</feature>
<dbReference type="HOGENOM" id="CLU_1305262_0_0_1"/>
<keyword evidence="2" id="KW-0472">Membrane</keyword>
<feature type="compositionally biased region" description="Basic and acidic residues" evidence="1">
    <location>
        <begin position="197"/>
        <end position="211"/>
    </location>
</feature>
<keyword evidence="4" id="KW-1185">Reference proteome</keyword>
<protein>
    <submittedName>
        <fullName evidence="3">Uncharacterized protein</fullName>
    </submittedName>
</protein>